<dbReference type="PaxDb" id="29760-VIT_18s0001g01200.t01"/>
<protein>
    <submittedName>
        <fullName evidence="1">Uncharacterized protein</fullName>
    </submittedName>
</protein>
<evidence type="ECO:0000313" key="2">
    <source>
        <dbReference type="Proteomes" id="UP000009183"/>
    </source>
</evidence>
<organism evidence="1 2">
    <name type="scientific">Vitis vinifera</name>
    <name type="common">Grape</name>
    <dbReference type="NCBI Taxonomy" id="29760"/>
    <lineage>
        <taxon>Eukaryota</taxon>
        <taxon>Viridiplantae</taxon>
        <taxon>Streptophyta</taxon>
        <taxon>Embryophyta</taxon>
        <taxon>Tracheophyta</taxon>
        <taxon>Spermatophyta</taxon>
        <taxon>Magnoliopsida</taxon>
        <taxon>eudicotyledons</taxon>
        <taxon>Gunneridae</taxon>
        <taxon>Pentapetalae</taxon>
        <taxon>rosids</taxon>
        <taxon>Vitales</taxon>
        <taxon>Vitaceae</taxon>
        <taxon>Viteae</taxon>
        <taxon>Vitis</taxon>
    </lineage>
</organism>
<name>F6H0F1_VITVI</name>
<reference evidence="2" key="1">
    <citation type="journal article" date="2007" name="Nature">
        <title>The grapevine genome sequence suggests ancestral hexaploidization in major angiosperm phyla.</title>
        <authorList>
            <consortium name="The French-Italian Public Consortium for Grapevine Genome Characterization."/>
            <person name="Jaillon O."/>
            <person name="Aury J.-M."/>
            <person name="Noel B."/>
            <person name="Policriti A."/>
            <person name="Clepet C."/>
            <person name="Casagrande A."/>
            <person name="Choisne N."/>
            <person name="Aubourg S."/>
            <person name="Vitulo N."/>
            <person name="Jubin C."/>
            <person name="Vezzi A."/>
            <person name="Legeai F."/>
            <person name="Hugueney P."/>
            <person name="Dasilva C."/>
            <person name="Horner D."/>
            <person name="Mica E."/>
            <person name="Jublot D."/>
            <person name="Poulain J."/>
            <person name="Bruyere C."/>
            <person name="Billault A."/>
            <person name="Segurens B."/>
            <person name="Gouyvenoux M."/>
            <person name="Ugarte E."/>
            <person name="Cattonaro F."/>
            <person name="Anthouard V."/>
            <person name="Vico V."/>
            <person name="Del Fabbro C."/>
            <person name="Alaux M."/>
            <person name="Di Gaspero G."/>
            <person name="Dumas V."/>
            <person name="Felice N."/>
            <person name="Paillard S."/>
            <person name="Juman I."/>
            <person name="Moroldo M."/>
            <person name="Scalabrin S."/>
            <person name="Canaguier A."/>
            <person name="Le Clainche I."/>
            <person name="Malacrida G."/>
            <person name="Durand E."/>
            <person name="Pesole G."/>
            <person name="Laucou V."/>
            <person name="Chatelet P."/>
            <person name="Merdinoglu D."/>
            <person name="Delledonne M."/>
            <person name="Pezzotti M."/>
            <person name="Lecharny A."/>
            <person name="Scarpelli C."/>
            <person name="Artiguenave F."/>
            <person name="Pe M.E."/>
            <person name="Valle G."/>
            <person name="Morgante M."/>
            <person name="Caboche M."/>
            <person name="Adam-Blondon A.-F."/>
            <person name="Weissenbach J."/>
            <person name="Quetier F."/>
            <person name="Wincker P."/>
        </authorList>
    </citation>
    <scope>NUCLEOTIDE SEQUENCE [LARGE SCALE GENOMIC DNA]</scope>
    <source>
        <strain evidence="2">cv. Pinot noir / PN40024</strain>
    </source>
</reference>
<sequence>MGTQSFIHYFLTNSTHNLSASFGLQKFVGGRETKNK</sequence>
<dbReference type="Proteomes" id="UP000009183">
    <property type="component" value="Chromosome 18"/>
</dbReference>
<keyword evidence="2" id="KW-1185">Reference proteome</keyword>
<evidence type="ECO:0000313" key="1">
    <source>
        <dbReference type="EMBL" id="CCB45423.1"/>
    </source>
</evidence>
<gene>
    <name evidence="1" type="ordered locus">VIT_18s0001g01200</name>
</gene>
<dbReference type="AlphaFoldDB" id="F6H0F1"/>
<dbReference type="InParanoid" id="F6H0F1"/>
<accession>F6H0F1</accession>
<proteinExistence type="predicted"/>
<dbReference type="EMBL" id="FN595227">
    <property type="protein sequence ID" value="CCB45423.1"/>
    <property type="molecule type" value="Genomic_DNA"/>
</dbReference>
<dbReference type="HOGENOM" id="CLU_3360720_0_0_1"/>